<evidence type="ECO:0000256" key="1">
    <source>
        <dbReference type="SAM" id="MobiDB-lite"/>
    </source>
</evidence>
<dbReference type="FunFam" id="3.40.630.30:FF:000231">
    <property type="entry name" value="uncharacterized protein LOC106768637"/>
    <property type="match status" value="1"/>
</dbReference>
<dbReference type="InterPro" id="IPR016181">
    <property type="entry name" value="Acyl_CoA_acyltransferase"/>
</dbReference>
<feature type="compositionally biased region" description="Low complexity" evidence="1">
    <location>
        <begin position="1"/>
        <end position="18"/>
    </location>
</feature>
<dbReference type="PANTHER" id="PTHR47876">
    <property type="entry name" value="OS08G0260000 PROTEIN"/>
    <property type="match status" value="1"/>
</dbReference>
<feature type="region of interest" description="Disordered" evidence="1">
    <location>
        <begin position="1"/>
        <end position="20"/>
    </location>
</feature>
<accession>W9RVU4</accession>
<dbReference type="Proteomes" id="UP000030645">
    <property type="component" value="Unassembled WGS sequence"/>
</dbReference>
<feature type="domain" description="N-acetyltransferase" evidence="2">
    <location>
        <begin position="107"/>
        <end position="272"/>
    </location>
</feature>
<sequence length="284" mass="31531">MALVSSSSPCSSHPFPSSDRWNCRLSSSSSSPLHTSMAASRRLRCRPIAASSLCTDNQTIPPSSAIDRSAVSVAEAFSEDQLWAAASLRVRSFYEFNPSSYRIEDHKKYLTEREFEALKERIAGRREEFRRVSCINATVPLSQISKLSDDLCASCKFSSNGEDRVVVGTLDLNQCIRLPDEIVGKKPQGIGADFARAYLSNVCVAAELHRHGLGYAVIAKSKLVAQEWGISDLYVHVAVDNEPAKKLYLKSGFVYESDEPAWQARFLDRPRRILLWTGLPGVQL</sequence>
<dbReference type="GO" id="GO:0009507">
    <property type="term" value="C:chloroplast"/>
    <property type="evidence" value="ECO:0007669"/>
    <property type="project" value="TreeGrafter"/>
</dbReference>
<evidence type="ECO:0000313" key="3">
    <source>
        <dbReference type="EMBL" id="EXB94918.1"/>
    </source>
</evidence>
<dbReference type="GO" id="GO:0016747">
    <property type="term" value="F:acyltransferase activity, transferring groups other than amino-acyl groups"/>
    <property type="evidence" value="ECO:0007669"/>
    <property type="project" value="InterPro"/>
</dbReference>
<keyword evidence="4" id="KW-1185">Reference proteome</keyword>
<dbReference type="SUPFAM" id="SSF55729">
    <property type="entry name" value="Acyl-CoA N-acyltransferases (Nat)"/>
    <property type="match status" value="1"/>
</dbReference>
<dbReference type="eggNOG" id="ENOG502QVM2">
    <property type="taxonomic scope" value="Eukaryota"/>
</dbReference>
<dbReference type="EMBL" id="KE345183">
    <property type="protein sequence ID" value="EXB94918.1"/>
    <property type="molecule type" value="Genomic_DNA"/>
</dbReference>
<evidence type="ECO:0000313" key="4">
    <source>
        <dbReference type="Proteomes" id="UP000030645"/>
    </source>
</evidence>
<proteinExistence type="predicted"/>
<dbReference type="Pfam" id="PF00583">
    <property type="entry name" value="Acetyltransf_1"/>
    <property type="match status" value="1"/>
</dbReference>
<reference evidence="4" key="1">
    <citation type="submission" date="2013-01" db="EMBL/GenBank/DDBJ databases">
        <title>Draft Genome Sequence of a Mulberry Tree, Morus notabilis C.K. Schneid.</title>
        <authorList>
            <person name="He N."/>
            <person name="Zhao S."/>
        </authorList>
    </citation>
    <scope>NUCLEOTIDE SEQUENCE</scope>
</reference>
<dbReference type="PROSITE" id="PS51186">
    <property type="entry name" value="GNAT"/>
    <property type="match status" value="1"/>
</dbReference>
<dbReference type="InterPro" id="IPR000182">
    <property type="entry name" value="GNAT_dom"/>
</dbReference>
<dbReference type="STRING" id="981085.W9RVU4"/>
<dbReference type="AlphaFoldDB" id="W9RVU4"/>
<organism evidence="3 4">
    <name type="scientific">Morus notabilis</name>
    <dbReference type="NCBI Taxonomy" id="981085"/>
    <lineage>
        <taxon>Eukaryota</taxon>
        <taxon>Viridiplantae</taxon>
        <taxon>Streptophyta</taxon>
        <taxon>Embryophyta</taxon>
        <taxon>Tracheophyta</taxon>
        <taxon>Spermatophyta</taxon>
        <taxon>Magnoliopsida</taxon>
        <taxon>eudicotyledons</taxon>
        <taxon>Gunneridae</taxon>
        <taxon>Pentapetalae</taxon>
        <taxon>rosids</taxon>
        <taxon>fabids</taxon>
        <taxon>Rosales</taxon>
        <taxon>Moraceae</taxon>
        <taxon>Moreae</taxon>
        <taxon>Morus</taxon>
    </lineage>
</organism>
<dbReference type="KEGG" id="mnt:21405807"/>
<dbReference type="CDD" id="cd04301">
    <property type="entry name" value="NAT_SF"/>
    <property type="match status" value="1"/>
</dbReference>
<evidence type="ECO:0000259" key="2">
    <source>
        <dbReference type="PROSITE" id="PS51186"/>
    </source>
</evidence>
<dbReference type="PANTHER" id="PTHR47876:SF2">
    <property type="entry name" value="GCN5-RELATED N-ACETYLTRANSFERASE 7, CHLOROPLASTIC"/>
    <property type="match status" value="1"/>
</dbReference>
<dbReference type="Gene3D" id="3.40.630.30">
    <property type="match status" value="1"/>
</dbReference>
<name>W9RVU4_9ROSA</name>
<protein>
    <recommendedName>
        <fullName evidence="2">N-acetyltransferase domain-containing protein</fullName>
    </recommendedName>
</protein>
<gene>
    <name evidence="3" type="ORF">L484_023026</name>
</gene>
<dbReference type="OrthoDB" id="41532at2759"/>